<dbReference type="Proteomes" id="UP000027327">
    <property type="component" value="Unassembled WGS sequence"/>
</dbReference>
<dbReference type="EMBL" id="JMOD01000007">
    <property type="protein sequence ID" value="KCY21624.1"/>
    <property type="molecule type" value="Genomic_DNA"/>
</dbReference>
<organism evidence="1 2">
    <name type="scientific">Acinetobacter baumannii 21072</name>
    <dbReference type="NCBI Taxonomy" id="1310697"/>
    <lineage>
        <taxon>Bacteria</taxon>
        <taxon>Pseudomonadati</taxon>
        <taxon>Pseudomonadota</taxon>
        <taxon>Gammaproteobacteria</taxon>
        <taxon>Moraxellales</taxon>
        <taxon>Moraxellaceae</taxon>
        <taxon>Acinetobacter</taxon>
        <taxon>Acinetobacter calcoaceticus/baumannii complex</taxon>
    </lineage>
</organism>
<name>A0A062IK96_ACIBA</name>
<reference evidence="1 2" key="1">
    <citation type="submission" date="2014-04" db="EMBL/GenBank/DDBJ databases">
        <title>Comparative genomics and transcriptomics to identify genetic mechanisms underlying the emergence of carbapenem resistant Acinetobacter baumannii (CRAb).</title>
        <authorList>
            <person name="Harris A.D."/>
            <person name="Johnson K.J."/>
            <person name="George J."/>
            <person name="Nadendla S."/>
            <person name="Daugherty S.C."/>
            <person name="Parankush S."/>
            <person name="Sadzewicz L."/>
            <person name="Tallon L."/>
            <person name="Sengamalay N."/>
            <person name="Hazen T.H."/>
            <person name="Rasko D.A."/>
        </authorList>
    </citation>
    <scope>NUCLEOTIDE SEQUENCE [LARGE SCALE GENOMIC DNA]</scope>
    <source>
        <strain evidence="1 2">21072</strain>
    </source>
</reference>
<protein>
    <submittedName>
        <fullName evidence="1">Uncharacterized protein</fullName>
    </submittedName>
</protein>
<sequence length="95" mass="11053">MIQHNPQVQQEIMKLAGSCFQLSKPELQINFKLYNHTEEVRIYVYFGGYQHAKRDWEKRTLAIVVPFGKSVSQLVARLQEAQRELVQVIHGGRTV</sequence>
<proteinExistence type="predicted"/>
<evidence type="ECO:0000313" key="2">
    <source>
        <dbReference type="Proteomes" id="UP000027327"/>
    </source>
</evidence>
<dbReference type="AlphaFoldDB" id="A0A062IK96"/>
<dbReference type="RefSeq" id="WP_032035934.1">
    <property type="nucleotide sequence ID" value="NZ_JMOD01000007.1"/>
</dbReference>
<evidence type="ECO:0000313" key="1">
    <source>
        <dbReference type="EMBL" id="KCY21624.1"/>
    </source>
</evidence>
<gene>
    <name evidence="1" type="ORF">J596_0651</name>
</gene>
<comment type="caution">
    <text evidence="1">The sequence shown here is derived from an EMBL/GenBank/DDBJ whole genome shotgun (WGS) entry which is preliminary data.</text>
</comment>
<accession>A0A062IK96</accession>
<dbReference type="PATRIC" id="fig|1310697.3.peg.611"/>